<proteinExistence type="predicted"/>
<dbReference type="GeneID" id="106460564"/>
<keyword evidence="2" id="KW-0472">Membrane</keyword>
<evidence type="ECO:0000256" key="1">
    <source>
        <dbReference type="SAM" id="MobiDB-lite"/>
    </source>
</evidence>
<dbReference type="PANTHER" id="PTHR39959">
    <property type="entry name" value="RE44287P-RELATED"/>
    <property type="match status" value="1"/>
</dbReference>
<dbReference type="RefSeq" id="XP_022243379.1">
    <property type="nucleotide sequence ID" value="XM_022387671.1"/>
</dbReference>
<keyword evidence="2" id="KW-0812">Transmembrane</keyword>
<name>A0ABM1SIC4_LIMPO</name>
<accession>A0ABM1SIC4</accession>
<dbReference type="Proteomes" id="UP000694941">
    <property type="component" value="Unplaced"/>
</dbReference>
<reference evidence="4" key="1">
    <citation type="submission" date="2025-08" db="UniProtKB">
        <authorList>
            <consortium name="RefSeq"/>
        </authorList>
    </citation>
    <scope>IDENTIFICATION</scope>
    <source>
        <tissue evidence="4">Muscle</tissue>
    </source>
</reference>
<feature type="compositionally biased region" description="Pro residues" evidence="1">
    <location>
        <begin position="50"/>
        <end position="72"/>
    </location>
</feature>
<keyword evidence="3" id="KW-1185">Reference proteome</keyword>
<sequence>MALKTQNFWFYLVFFYLANLALLIESSGESEKIKNSSYKKTARSGWPQSVGPPPALPRPLALPQPPAPPPRSQSPNQVLTSNGPRADNIRCSDSDKVQSFTAQLSLPSGFKTAPMFNNVPALNPSRSSECGIFQNSPNSNRYTLEITNFDKCGVERQTGQDGKEWLSITVRFPFIAGLRMAEDEYIMVMCRPQEKTISKNKALDLRGNLESQSKTVFSNGPQDFECRISLFSRPFGSGMFMEELAPGNTVQIGQDVQLRGIVRDGDGWYYAVLRDVIVQRIKTSESGSQHFSPSTVFNPSYSYSSEALDFGVSQFNPRTDGSERILENKLDLSPQGLKDASLLTTDIAFLVFSDGCRNPTFKAIAPNHPYRDASKPLEVNFNFKAFMFDDMKDGDVLRISARVVACIEATDCRPMLCLDDNQQGYGRRKRDVINQSLVEDYNEDKRRQNTTSNFNRHFQLSVAMPGYAKTPLTSDEPSTVCRSLETDRQQPCILYIIGTSVVAIVFCVSTLVTSTFAVRAKRALSSPAGQPSLYLSSPNNHPVSPVLTHYPMQSTDQSSSYFHHGMDAPATIPIKTQAKLLDFKHYKLEENSCKTSHSLQKDMKTKTLHGKEDKTNKVESIEISCPKWI</sequence>
<feature type="region of interest" description="Disordered" evidence="1">
    <location>
        <begin position="35"/>
        <end position="90"/>
    </location>
</feature>
<evidence type="ECO:0000313" key="4">
    <source>
        <dbReference type="RefSeq" id="XP_022243379.1"/>
    </source>
</evidence>
<evidence type="ECO:0000256" key="2">
    <source>
        <dbReference type="SAM" id="Phobius"/>
    </source>
</evidence>
<keyword evidence="2" id="KW-1133">Transmembrane helix</keyword>
<dbReference type="PANTHER" id="PTHR39959:SF2">
    <property type="entry name" value="RE44287P"/>
    <property type="match status" value="1"/>
</dbReference>
<feature type="transmembrane region" description="Helical" evidence="2">
    <location>
        <begin position="493"/>
        <end position="518"/>
    </location>
</feature>
<protein>
    <submittedName>
        <fullName evidence="4">Uncharacterized protein LOC106460564</fullName>
    </submittedName>
</protein>
<feature type="transmembrane region" description="Helical" evidence="2">
    <location>
        <begin position="7"/>
        <end position="24"/>
    </location>
</feature>
<gene>
    <name evidence="4" type="primary">LOC106460564</name>
</gene>
<evidence type="ECO:0000313" key="3">
    <source>
        <dbReference type="Proteomes" id="UP000694941"/>
    </source>
</evidence>
<organism evidence="3 4">
    <name type="scientific">Limulus polyphemus</name>
    <name type="common">Atlantic horseshoe crab</name>
    <dbReference type="NCBI Taxonomy" id="6850"/>
    <lineage>
        <taxon>Eukaryota</taxon>
        <taxon>Metazoa</taxon>
        <taxon>Ecdysozoa</taxon>
        <taxon>Arthropoda</taxon>
        <taxon>Chelicerata</taxon>
        <taxon>Merostomata</taxon>
        <taxon>Xiphosura</taxon>
        <taxon>Limulidae</taxon>
        <taxon>Limulus</taxon>
    </lineage>
</organism>